<organism evidence="2 3">
    <name type="scientific">Brassica cretica</name>
    <name type="common">Mustard</name>
    <dbReference type="NCBI Taxonomy" id="69181"/>
    <lineage>
        <taxon>Eukaryota</taxon>
        <taxon>Viridiplantae</taxon>
        <taxon>Streptophyta</taxon>
        <taxon>Embryophyta</taxon>
        <taxon>Tracheophyta</taxon>
        <taxon>Spermatophyta</taxon>
        <taxon>Magnoliopsida</taxon>
        <taxon>eudicotyledons</taxon>
        <taxon>Gunneridae</taxon>
        <taxon>Pentapetalae</taxon>
        <taxon>rosids</taxon>
        <taxon>malvids</taxon>
        <taxon>Brassicales</taxon>
        <taxon>Brassicaceae</taxon>
        <taxon>Brassiceae</taxon>
        <taxon>Brassica</taxon>
    </lineage>
</organism>
<dbReference type="EMBL" id="QGKX02001347">
    <property type="protein sequence ID" value="KAF3525735.1"/>
    <property type="molecule type" value="Genomic_DNA"/>
</dbReference>
<accession>A0A8S9PUN2</accession>
<dbReference type="AlphaFoldDB" id="A0A8S9PUN2"/>
<evidence type="ECO:0000313" key="2">
    <source>
        <dbReference type="EMBL" id="KAF3525735.1"/>
    </source>
</evidence>
<proteinExistence type="predicted"/>
<dbReference type="Proteomes" id="UP000712600">
    <property type="component" value="Unassembled WGS sequence"/>
</dbReference>
<reference evidence="2" key="1">
    <citation type="submission" date="2019-12" db="EMBL/GenBank/DDBJ databases">
        <title>Genome sequencing and annotation of Brassica cretica.</title>
        <authorList>
            <person name="Studholme D.J."/>
            <person name="Sarris P."/>
        </authorList>
    </citation>
    <scope>NUCLEOTIDE SEQUENCE</scope>
    <source>
        <strain evidence="2">PFS-109/04</strain>
        <tissue evidence="2">Leaf</tissue>
    </source>
</reference>
<feature type="region of interest" description="Disordered" evidence="1">
    <location>
        <begin position="1"/>
        <end position="66"/>
    </location>
</feature>
<name>A0A8S9PUN2_BRACR</name>
<comment type="caution">
    <text evidence="2">The sequence shown here is derived from an EMBL/GenBank/DDBJ whole genome shotgun (WGS) entry which is preliminary data.</text>
</comment>
<evidence type="ECO:0000313" key="3">
    <source>
        <dbReference type="Proteomes" id="UP000712600"/>
    </source>
</evidence>
<gene>
    <name evidence="2" type="ORF">F2Q69_00046480</name>
</gene>
<feature type="compositionally biased region" description="Basic and acidic residues" evidence="1">
    <location>
        <begin position="28"/>
        <end position="66"/>
    </location>
</feature>
<sequence length="66" mass="7749">MSRRETETAIKPTQTPDDCLEEISPIESSRRSHGPREIIDGRRSRRGVTGEERNEPLRERERNARF</sequence>
<protein>
    <submittedName>
        <fullName evidence="2">Uncharacterized protein</fullName>
    </submittedName>
</protein>
<evidence type="ECO:0000256" key="1">
    <source>
        <dbReference type="SAM" id="MobiDB-lite"/>
    </source>
</evidence>